<proteinExistence type="inferred from homology"/>
<dbReference type="OMA" id="CIVGTRR"/>
<organism evidence="7 8">
    <name type="scientific">Echinococcus granulosus</name>
    <name type="common">Hydatid tapeworm</name>
    <dbReference type="NCBI Taxonomy" id="6210"/>
    <lineage>
        <taxon>Eukaryota</taxon>
        <taxon>Metazoa</taxon>
        <taxon>Spiralia</taxon>
        <taxon>Lophotrochozoa</taxon>
        <taxon>Platyhelminthes</taxon>
        <taxon>Cestoda</taxon>
        <taxon>Eucestoda</taxon>
        <taxon>Cyclophyllidea</taxon>
        <taxon>Taeniidae</taxon>
        <taxon>Echinococcus</taxon>
        <taxon>Echinococcus granulosus group</taxon>
    </lineage>
</organism>
<dbReference type="EMBL" id="APAU02000007">
    <property type="protein sequence ID" value="EUB63386.1"/>
    <property type="molecule type" value="Genomic_DNA"/>
</dbReference>
<dbReference type="Gene3D" id="1.10.8.530">
    <property type="entry name" value="DNA polymerase alpha-primase, subunit B, N-terminal domain"/>
    <property type="match status" value="1"/>
</dbReference>
<dbReference type="GO" id="GO:0003677">
    <property type="term" value="F:DNA binding"/>
    <property type="evidence" value="ECO:0007669"/>
    <property type="project" value="InterPro"/>
</dbReference>
<comment type="caution">
    <text evidence="7">The sequence shown here is derived from an EMBL/GenBank/DDBJ whole genome shotgun (WGS) entry which is preliminary data.</text>
</comment>
<comment type="similarity">
    <text evidence="2">Belongs to the DNA polymerase alpha subunit B family.</text>
</comment>
<accession>W6URS4</accession>
<dbReference type="AlphaFoldDB" id="W6URS4"/>
<dbReference type="STRING" id="6210.W6URS4"/>
<dbReference type="RefSeq" id="XP_024354582.1">
    <property type="nucleotide sequence ID" value="XM_024491126.1"/>
</dbReference>
<dbReference type="OrthoDB" id="336885at2759"/>
<gene>
    <name evidence="7" type="ORF">EGR_01877</name>
</gene>
<evidence type="ECO:0000256" key="3">
    <source>
        <dbReference type="ARBA" id="ARBA00018596"/>
    </source>
</evidence>
<dbReference type="CTD" id="36337592"/>
<dbReference type="GeneID" id="36337592"/>
<evidence type="ECO:0000259" key="6">
    <source>
        <dbReference type="Pfam" id="PF04042"/>
    </source>
</evidence>
<evidence type="ECO:0000313" key="7">
    <source>
        <dbReference type="EMBL" id="EUB63386.1"/>
    </source>
</evidence>
<evidence type="ECO:0000256" key="1">
    <source>
        <dbReference type="ARBA" id="ARBA00004123"/>
    </source>
</evidence>
<protein>
    <recommendedName>
        <fullName evidence="3">DNA polymerase alpha subunit B</fullName>
    </recommendedName>
</protein>
<comment type="subcellular location">
    <subcellularLocation>
        <location evidence="1">Nucleus</location>
    </subcellularLocation>
</comment>
<evidence type="ECO:0000256" key="2">
    <source>
        <dbReference type="ARBA" id="ARBA00007299"/>
    </source>
</evidence>
<evidence type="ECO:0000256" key="4">
    <source>
        <dbReference type="ARBA" id="ARBA00022705"/>
    </source>
</evidence>
<dbReference type="Pfam" id="PF04042">
    <property type="entry name" value="DNA_pol_E_B"/>
    <property type="match status" value="1"/>
</dbReference>
<keyword evidence="5" id="KW-0539">Nucleus</keyword>
<name>W6URS4_ECHGR</name>
<dbReference type="InterPro" id="IPR016722">
    <property type="entry name" value="DNA_pol_alpha_bsu"/>
</dbReference>
<evidence type="ECO:0000256" key="5">
    <source>
        <dbReference type="ARBA" id="ARBA00023242"/>
    </source>
</evidence>
<dbReference type="Proteomes" id="UP000019149">
    <property type="component" value="Unassembled WGS sequence"/>
</dbReference>
<dbReference type="InterPro" id="IPR043034">
    <property type="entry name" value="DNA_pol_alpha_B_N_sf"/>
</dbReference>
<keyword evidence="8" id="KW-1185">Reference proteome</keyword>
<reference evidence="7 8" key="1">
    <citation type="journal article" date="2013" name="Nat. Genet.">
        <title>The genome of the hydatid tapeworm Echinococcus granulosus.</title>
        <authorList>
            <person name="Zheng H."/>
            <person name="Zhang W."/>
            <person name="Zhang L."/>
            <person name="Zhang Z."/>
            <person name="Li J."/>
            <person name="Lu G."/>
            <person name="Zhu Y."/>
            <person name="Wang Y."/>
            <person name="Huang Y."/>
            <person name="Liu J."/>
            <person name="Kang H."/>
            <person name="Chen J."/>
            <person name="Wang L."/>
            <person name="Chen A."/>
            <person name="Yu S."/>
            <person name="Gao Z."/>
            <person name="Jin L."/>
            <person name="Gu W."/>
            <person name="Wang Z."/>
            <person name="Zhao L."/>
            <person name="Shi B."/>
            <person name="Wen H."/>
            <person name="Lin R."/>
            <person name="Jones M.K."/>
            <person name="Brejova B."/>
            <person name="Vinar T."/>
            <person name="Zhao G."/>
            <person name="McManus D.P."/>
            <person name="Chen Z."/>
            <person name="Zhou Y."/>
            <person name="Wang S."/>
        </authorList>
    </citation>
    <scope>NUCLEOTIDE SEQUENCE [LARGE SCALE GENOMIC DNA]</scope>
</reference>
<dbReference type="KEGG" id="egl:EGR_01877"/>
<evidence type="ECO:0000313" key="8">
    <source>
        <dbReference type="Proteomes" id="UP000019149"/>
    </source>
</evidence>
<keyword evidence="4" id="KW-0235">DNA replication</keyword>
<sequence>MDASSYSLHGRIRDDLGAFGISIIEDDLLGEFVGLSTKYCLSPSSLVEKYVAFRHNRGLSDSLCRTDILLFEKEQLLLSIAPKASRSSETKSLCSLNVLPDEMRKEILSSQNFDEKENVMSFYLGKSVPNAVSRSVNVHATSSVTLQGVTKSSGKILCSFPTQMENQQSQWQTAFRPSLILPTHSFTWKIRSVPIQKSNCLRYMHQRPLVKAEILDSWTWDQIRRIMESLPPSVIENTDSTMSNRPRFSLSSVLDPSLKQRDSEVKKPAISALRPVHSRLQTPSLVAGRVAARPEAGAVKDVVQHQRLDPLSVCIVGTRRAGGGDLGRVMLDVNTNASSLEYSLYIGQPVVFRATNVNGRSLIAFEFYQPKILPLFDVEGETCSGLHLAVACGPFTTNTSHDISPLLALLKSIKEHQPHVLILLGPFVDSSHPLIGDYCDSTFDELYQARLNTVAEWCFLLKIKVVVVSSWREVCGSPVYPTPPPFDSAKPPWAYKNPEVASWYENVTFVWDPSTIKIGPYCLGLSSPDVLFQMSSVEISANCTGDRLARLCRHILASGTYYPVHPASEDLPLDYPLWWEHARLPPDHSPHCVILPSRLRTFIKNVEGVVCVNPGLTARPTSASGGSYARLFFTRPQVCDTDQSAEKLVYGKVVIQGEVLQL</sequence>
<dbReference type="Gene3D" id="3.60.21.60">
    <property type="match status" value="2"/>
</dbReference>
<dbReference type="InterPro" id="IPR007185">
    <property type="entry name" value="DNA_pol_a/d/e_bsu"/>
</dbReference>
<dbReference type="PANTHER" id="PTHR23061">
    <property type="entry name" value="DNA POLYMERASE 2 ALPHA 70 KDA SUBUNIT"/>
    <property type="match status" value="1"/>
</dbReference>
<feature type="domain" description="DNA polymerase alpha/delta/epsilon subunit B" evidence="6">
    <location>
        <begin position="389"/>
        <end position="604"/>
    </location>
</feature>
<dbReference type="GO" id="GO:0005658">
    <property type="term" value="C:alpha DNA polymerase:primase complex"/>
    <property type="evidence" value="ECO:0007669"/>
    <property type="project" value="TreeGrafter"/>
</dbReference>
<dbReference type="PANTHER" id="PTHR23061:SF12">
    <property type="entry name" value="DNA POLYMERASE ALPHA SUBUNIT B"/>
    <property type="match status" value="1"/>
</dbReference>
<dbReference type="GO" id="GO:0006270">
    <property type="term" value="P:DNA replication initiation"/>
    <property type="evidence" value="ECO:0007669"/>
    <property type="project" value="TreeGrafter"/>
</dbReference>